<dbReference type="InterPro" id="IPR044925">
    <property type="entry name" value="His-Me_finger_sf"/>
</dbReference>
<reference evidence="1" key="1">
    <citation type="submission" date="2019-03" db="EMBL/GenBank/DDBJ databases">
        <title>Single cell metagenomics reveals metabolic interactions within the superorganism composed of flagellate Streblomastix strix and complex community of Bacteroidetes bacteria on its surface.</title>
        <authorList>
            <person name="Treitli S.C."/>
            <person name="Kolisko M."/>
            <person name="Husnik F."/>
            <person name="Keeling P."/>
            <person name="Hampl V."/>
        </authorList>
    </citation>
    <scope>NUCLEOTIDE SEQUENCE</scope>
    <source>
        <strain evidence="1">STM</strain>
    </source>
</reference>
<gene>
    <name evidence="1" type="ORF">EZS27_016692</name>
</gene>
<name>A0A5J4RN05_9ZZZZ</name>
<protein>
    <submittedName>
        <fullName evidence="1">Uncharacterized protein</fullName>
    </submittedName>
</protein>
<dbReference type="AlphaFoldDB" id="A0A5J4RN05"/>
<accession>A0A5J4RN05</accession>
<evidence type="ECO:0000313" key="1">
    <source>
        <dbReference type="EMBL" id="KAA6335029.1"/>
    </source>
</evidence>
<sequence>MERSKRSEAIRNLKANGFRQVKPYPDLYLNKYGKIYSLSKDTYLKPTAKNVILYGKKRLSLPKLILFVFKGESIRENSRIIYINGSNLDLSPENIQYARKYQNGLKNEINAENLRTAIRCYFEVEKRYNVKDYVLTRIYLSEILKIRYFYVKYQRKTGLEVFKSYIQGLPNSHARTAKEHDISIHDCRYIVNGFINLLTNDILTDLQTGKLTVKEYFKKKTKTQELREVNEYLTRNGNSPLPLRKKSEKELLRDFQKCINELKKST</sequence>
<dbReference type="EMBL" id="SNRY01000935">
    <property type="protein sequence ID" value="KAA6335029.1"/>
    <property type="molecule type" value="Genomic_DNA"/>
</dbReference>
<proteinExistence type="predicted"/>
<organism evidence="1">
    <name type="scientific">termite gut metagenome</name>
    <dbReference type="NCBI Taxonomy" id="433724"/>
    <lineage>
        <taxon>unclassified sequences</taxon>
        <taxon>metagenomes</taxon>
        <taxon>organismal metagenomes</taxon>
    </lineage>
</organism>
<comment type="caution">
    <text evidence="1">The sequence shown here is derived from an EMBL/GenBank/DDBJ whole genome shotgun (WGS) entry which is preliminary data.</text>
</comment>
<dbReference type="SUPFAM" id="SSF54060">
    <property type="entry name" value="His-Me finger endonucleases"/>
    <property type="match status" value="1"/>
</dbReference>